<feature type="region of interest" description="Disordered" evidence="2">
    <location>
        <begin position="1501"/>
        <end position="1545"/>
    </location>
</feature>
<feature type="domain" description="C2" evidence="3">
    <location>
        <begin position="1661"/>
        <end position="1783"/>
    </location>
</feature>
<feature type="compositionally biased region" description="Low complexity" evidence="2">
    <location>
        <begin position="1532"/>
        <end position="1543"/>
    </location>
</feature>
<feature type="region of interest" description="Disordered" evidence="2">
    <location>
        <begin position="1255"/>
        <end position="1276"/>
    </location>
</feature>
<dbReference type="InterPro" id="IPR035892">
    <property type="entry name" value="C2_domain_sf"/>
</dbReference>
<dbReference type="SUPFAM" id="SSF49562">
    <property type="entry name" value="C2 domain (Calcium/lipid-binding domain, CaLB)"/>
    <property type="match status" value="2"/>
</dbReference>
<dbReference type="InterPro" id="IPR001565">
    <property type="entry name" value="Synaptotagmin"/>
</dbReference>
<feature type="region of interest" description="Disordered" evidence="2">
    <location>
        <begin position="258"/>
        <end position="280"/>
    </location>
</feature>
<feature type="region of interest" description="Disordered" evidence="2">
    <location>
        <begin position="1058"/>
        <end position="1177"/>
    </location>
</feature>
<feature type="region of interest" description="Disordered" evidence="2">
    <location>
        <begin position="505"/>
        <end position="649"/>
    </location>
</feature>
<dbReference type="Proteomes" id="UP001307889">
    <property type="component" value="Chromosome 1"/>
</dbReference>
<feature type="compositionally biased region" description="Acidic residues" evidence="2">
    <location>
        <begin position="583"/>
        <end position="606"/>
    </location>
</feature>
<keyword evidence="5" id="KW-1185">Reference proteome</keyword>
<feature type="compositionally biased region" description="Polar residues" evidence="2">
    <location>
        <begin position="709"/>
        <end position="721"/>
    </location>
</feature>
<feature type="region of interest" description="Disordered" evidence="2">
    <location>
        <begin position="1567"/>
        <end position="1604"/>
    </location>
</feature>
<protein>
    <recommendedName>
        <fullName evidence="3">C2 domain-containing protein</fullName>
    </recommendedName>
</protein>
<dbReference type="InterPro" id="IPR000008">
    <property type="entry name" value="C2_dom"/>
</dbReference>
<feature type="region of interest" description="Disordered" evidence="2">
    <location>
        <begin position="924"/>
        <end position="955"/>
    </location>
</feature>
<dbReference type="EMBL" id="AP028909">
    <property type="protein sequence ID" value="BES88134.1"/>
    <property type="molecule type" value="Genomic_DNA"/>
</dbReference>
<dbReference type="CDD" id="cd04020">
    <property type="entry name" value="C2B_SLP_1-2-3-4"/>
    <property type="match status" value="1"/>
</dbReference>
<feature type="region of interest" description="Disordered" evidence="2">
    <location>
        <begin position="971"/>
        <end position="1043"/>
    </location>
</feature>
<feature type="domain" description="C2" evidence="3">
    <location>
        <begin position="1797"/>
        <end position="1930"/>
    </location>
</feature>
<accession>A0ABN7A7B4</accession>
<sequence length="1969" mass="216437">MTATCMIYDQRLKAELQSLRRKGTTSLCISREEANDHPPFLSGRACTRCRGELGRIINRGANCPSCNQRVCKSCRHYDTNRWLCLVCYKQIEQISGQACEPNNARLSNGRTADRADLINANIQRSCSFSDVDPPAWSFLRCSPDMRAYSSMPRNRIIEYNSVRLAGHQGESLDHQRETNLRPFTTTNSIGSSPEPEAKMNDIPKDEVSEYPSPAYGATPITSPEQSPVIDKKNLGSPILRSTFIRNLSLRKKEGGHTWYIPPGVTPPRSRRRLNTGDSADDHEGLLSSLTASMATSMCCNADSDDYRLVFISSSDSSSREELASDDNSLLDEADWDYFECTKYSDSPPECGGVSHGWGQGGPNGPRPGDFLHLQGQASHPYPTSASRPATGGQCVTIHVPVPVPFPFPIPVFVPVPVPTKCDYEMTSNHLPDSEILPIDECLCHKAVSPIVSAAVDEGKSGKIDDENNVVLKVYKTLDDTDSCPIIQCTPEDILRSREARLKDFTEYKDDDSSSSVSTSDDDGEDRAPKTRVYKLHDDNSSADFDITASPPASLTSPSASESSDDERNVTVFRRTFVLHESSSDDDDVDGKDDENPPESDDDDGSYPDERLPQKNPLPTIQITNDDNNVDVKGHSTLSEERIPVSRISVDCEIAKVTEFSKNEISDFTSEFLNEERKMTNAGEEKKRSGESEGAGSKTEADAGLKSPETRSNASDEFSGTESMEMPLEDSLECRQPGSRGAAEGAAGELEGGGRRSPCSGGRVGESSSDSSSPPGGRRFTSLVMITQENGPSSAAPMTSTRLDDNKATSMCLEEGLADDDSWVEDLDREEIVTTTEESSEDDGPYPDREEELRGYHRSAIDFTLHTIAEESCEESEVENDVKRPTELEKYFFYGLGGVTNGTNGDKIDVGDSVVDFDEDAMSETSSIFSEGVDSNVSATEDETSTKNHLEPSELASSRLEKYFLSGFMGFRRDSDGSVGSDSEGRPSPEQRRKRLVRARGTGRSSHSTSLDNLLVEQPSGGEQAETVVNDAGGDGSSTETDSHDELVTSFDKADGQFDTVKRSANQTTSTTKKKKRSVPSCDEMTSNVDHVSTDDSGGNKTPQPMSESDLLRTKQQSRDSGFVGSCDDLLKESRSSETEDRKTDEGGTGEEKSTTTKTSTMSPTTAPSAGLIRKDSFNNWSSDEETNLMMSKMRAFFKTMVGSSTTKASPDSARPKKPPQLVYFESELTRLMKTVPGLKDEQVREIVEYLSSEDTWSDSYDSSDYTSSDLENSTKRSALQEEISASCRQIISNFESPSSHDDQDGDQDLVYQRLVASFNRIEQAKNITTTATKTTSSQNSPLLIEKVMSHIGTRLWALMHEVSGENQYPIKRLSSKISTTTEEEEDDEVATVDDYADVAALPRSKSHDPLLEELGRHEAASDNERFSWRGSFESALMAASDSRTRLVSAGDSCASSASALAAKRRSAGDLIAANCSSREQLDRVRSCGSIGAAADEKIWPRRRRRSSVPDSCDDSDDESAGAGGHRATLPRSLQSSSNTTNSLPRLPLATGAPIYKSHSVNQFGVKSARYRPPGYRGNQVPPPPPVRRDRNKRHNSMSSTSTAANAGCDDASICSDPVVRGPDEEVCDDVLTHRASLGARSDSMASVYSGAGEGRHGRVAVKGEVQFGLQYNYKLSSLEIRVQCCRDLAAVDAKRNRSDPYVKVYLLPDKSKTGKRKTKVKKHTLNPVFDDILRFQVDIKELEQRTLWLTVWHSDMFGRNDFLGEVLMPLENKVFDDPLPKHYTLQERSETLEELNSKGDLMVGLKYEPPEANSGSKKRPSKGTLYVLVKEAKNLPAVKSTGTSDPFCKSYLLPDKGRSTKQKAPVIKKTCSPAWNHTFTYNNVSLDELAERSLELTVWDHDRLASNEFLGGVRLNLGTGKLDGKPVEWMDGSGSEVTLWQRMMEKPKFWVEGCLPLRPTLGIRRSHDL</sequence>
<feature type="compositionally biased region" description="Polar residues" evidence="2">
    <location>
        <begin position="1083"/>
        <end position="1106"/>
    </location>
</feature>
<feature type="region of interest" description="Disordered" evidence="2">
    <location>
        <begin position="662"/>
        <end position="801"/>
    </location>
</feature>
<dbReference type="InterPro" id="IPR043567">
    <property type="entry name" value="SYTL1-5_C2B"/>
</dbReference>
<dbReference type="PANTHER" id="PTHR45716">
    <property type="entry name" value="BITESIZE, ISOFORM I"/>
    <property type="match status" value="1"/>
</dbReference>
<feature type="compositionally biased region" description="Polar residues" evidence="2">
    <location>
        <begin position="783"/>
        <end position="800"/>
    </location>
</feature>
<feature type="compositionally biased region" description="Low complexity" evidence="2">
    <location>
        <begin position="737"/>
        <end position="748"/>
    </location>
</feature>
<evidence type="ECO:0000256" key="2">
    <source>
        <dbReference type="SAM" id="MobiDB-lite"/>
    </source>
</evidence>
<keyword evidence="1" id="KW-0677">Repeat</keyword>
<dbReference type="SUPFAM" id="SSF57903">
    <property type="entry name" value="FYVE/PHD zinc finger"/>
    <property type="match status" value="1"/>
</dbReference>
<feature type="compositionally biased region" description="Basic and acidic residues" evidence="2">
    <location>
        <begin position="673"/>
        <end position="690"/>
    </location>
</feature>
<organism evidence="4 5">
    <name type="scientific">Nesidiocoris tenuis</name>
    <dbReference type="NCBI Taxonomy" id="355587"/>
    <lineage>
        <taxon>Eukaryota</taxon>
        <taxon>Metazoa</taxon>
        <taxon>Ecdysozoa</taxon>
        <taxon>Arthropoda</taxon>
        <taxon>Hexapoda</taxon>
        <taxon>Insecta</taxon>
        <taxon>Pterygota</taxon>
        <taxon>Neoptera</taxon>
        <taxon>Paraneoptera</taxon>
        <taxon>Hemiptera</taxon>
        <taxon>Heteroptera</taxon>
        <taxon>Panheteroptera</taxon>
        <taxon>Cimicomorpha</taxon>
        <taxon>Miridae</taxon>
        <taxon>Dicyphina</taxon>
        <taxon>Nesidiocoris</taxon>
    </lineage>
</organism>
<dbReference type="Gene3D" id="3.30.40.10">
    <property type="entry name" value="Zinc/RING finger domain, C3HC4 (zinc finger)"/>
    <property type="match status" value="1"/>
</dbReference>
<dbReference type="PRINTS" id="PR00399">
    <property type="entry name" value="SYNAPTOTAGMN"/>
</dbReference>
<dbReference type="InterPro" id="IPR013083">
    <property type="entry name" value="Znf_RING/FYVE/PHD"/>
</dbReference>
<dbReference type="PROSITE" id="PS50004">
    <property type="entry name" value="C2"/>
    <property type="match status" value="2"/>
</dbReference>
<feature type="compositionally biased region" description="Polar residues" evidence="2">
    <location>
        <begin position="1002"/>
        <end position="1011"/>
    </location>
</feature>
<evidence type="ECO:0000256" key="1">
    <source>
        <dbReference type="ARBA" id="ARBA00022737"/>
    </source>
</evidence>
<feature type="compositionally biased region" description="Polar residues" evidence="2">
    <location>
        <begin position="616"/>
        <end position="626"/>
    </location>
</feature>
<dbReference type="CDD" id="cd08521">
    <property type="entry name" value="C2A_SLP"/>
    <property type="match status" value="1"/>
</dbReference>
<feature type="compositionally biased region" description="Basic and acidic residues" evidence="2">
    <location>
        <begin position="629"/>
        <end position="643"/>
    </location>
</feature>
<feature type="compositionally biased region" description="Low complexity" evidence="2">
    <location>
        <begin position="548"/>
        <end position="561"/>
    </location>
</feature>
<dbReference type="SMART" id="SM00239">
    <property type="entry name" value="C2"/>
    <property type="match status" value="2"/>
</dbReference>
<evidence type="ECO:0000313" key="4">
    <source>
        <dbReference type="EMBL" id="BES88134.1"/>
    </source>
</evidence>
<dbReference type="InterPro" id="IPR011011">
    <property type="entry name" value="Znf_FYVE_PHD"/>
</dbReference>
<dbReference type="CDD" id="cd15747">
    <property type="entry name" value="FYVE_Slp3_4_5"/>
    <property type="match status" value="1"/>
</dbReference>
<proteinExistence type="predicted"/>
<name>A0ABN7A7B4_9HEMI</name>
<feature type="compositionally biased region" description="Low complexity" evidence="2">
    <location>
        <begin position="755"/>
        <end position="778"/>
    </location>
</feature>
<reference evidence="4 5" key="1">
    <citation type="submission" date="2023-09" db="EMBL/GenBank/DDBJ databases">
        <title>Nesidiocoris tenuis whole genome shotgun sequence.</title>
        <authorList>
            <person name="Shibata T."/>
            <person name="Shimoda M."/>
            <person name="Kobayashi T."/>
            <person name="Uehara T."/>
        </authorList>
    </citation>
    <scope>NUCLEOTIDE SEQUENCE [LARGE SCALE GENOMIC DNA]</scope>
    <source>
        <strain evidence="4 5">Japan</strain>
    </source>
</reference>
<gene>
    <name evidence="4" type="ORF">NTJ_00940</name>
</gene>
<feature type="compositionally biased region" description="Basic and acidic residues" evidence="2">
    <location>
        <begin position="1128"/>
        <end position="1154"/>
    </location>
</feature>
<dbReference type="Pfam" id="PF00168">
    <property type="entry name" value="C2"/>
    <property type="match status" value="2"/>
</dbReference>
<feature type="compositionally biased region" description="Polar residues" evidence="2">
    <location>
        <begin position="924"/>
        <end position="938"/>
    </location>
</feature>
<evidence type="ECO:0000259" key="3">
    <source>
        <dbReference type="PROSITE" id="PS50004"/>
    </source>
</evidence>
<feature type="compositionally biased region" description="Low complexity" evidence="2">
    <location>
        <begin position="1255"/>
        <end position="1269"/>
    </location>
</feature>
<evidence type="ECO:0000313" key="5">
    <source>
        <dbReference type="Proteomes" id="UP001307889"/>
    </source>
</evidence>
<dbReference type="Gene3D" id="2.60.40.150">
    <property type="entry name" value="C2 domain"/>
    <property type="match status" value="2"/>
</dbReference>
<feature type="compositionally biased region" description="Low complexity" evidence="2">
    <location>
        <begin position="1155"/>
        <end position="1165"/>
    </location>
</feature>
<dbReference type="PANTHER" id="PTHR45716:SF2">
    <property type="entry name" value="BITESIZE, ISOFORM I"/>
    <property type="match status" value="1"/>
</dbReference>